<name>A0A9Q0YPT2_HOLLE</name>
<protein>
    <submittedName>
        <fullName evidence="1">Uncharacterized protein</fullName>
    </submittedName>
</protein>
<sequence length="184" mass="20943">MNNDKTEIITKGLNVNGTNVKRSGPIKYLGAHINENLSLKEHILLDYANAILMGLPACELVLRESKFASAKVCFKSLHWLSINQRIKHKVLSLVFKPLNGDAPQYLKNLLREAPKSKYRLRSSDQKSIYLTVPFTRNSTFADRSFSVYDPKLWNALPDIIKCSSSIEIFKAKLKTHLFNEAFSM</sequence>
<dbReference type="EMBL" id="JAIZAY010000017">
    <property type="protein sequence ID" value="KAJ8026318.1"/>
    <property type="molecule type" value="Genomic_DNA"/>
</dbReference>
<reference evidence="1" key="1">
    <citation type="submission" date="2021-10" db="EMBL/GenBank/DDBJ databases">
        <title>Tropical sea cucumber genome reveals ecological adaptation and Cuvierian tubules defense mechanism.</title>
        <authorList>
            <person name="Chen T."/>
        </authorList>
    </citation>
    <scope>NUCLEOTIDE SEQUENCE</scope>
    <source>
        <strain evidence="1">Nanhai2018</strain>
        <tissue evidence="1">Muscle</tissue>
    </source>
</reference>
<evidence type="ECO:0000313" key="2">
    <source>
        <dbReference type="Proteomes" id="UP001152320"/>
    </source>
</evidence>
<organism evidence="1 2">
    <name type="scientific">Holothuria leucospilota</name>
    <name type="common">Black long sea cucumber</name>
    <name type="synonym">Mertensiothuria leucospilota</name>
    <dbReference type="NCBI Taxonomy" id="206669"/>
    <lineage>
        <taxon>Eukaryota</taxon>
        <taxon>Metazoa</taxon>
        <taxon>Echinodermata</taxon>
        <taxon>Eleutherozoa</taxon>
        <taxon>Echinozoa</taxon>
        <taxon>Holothuroidea</taxon>
        <taxon>Aspidochirotacea</taxon>
        <taxon>Aspidochirotida</taxon>
        <taxon>Holothuriidae</taxon>
        <taxon>Holothuria</taxon>
    </lineage>
</organism>
<comment type="caution">
    <text evidence="1">The sequence shown here is derived from an EMBL/GenBank/DDBJ whole genome shotgun (WGS) entry which is preliminary data.</text>
</comment>
<gene>
    <name evidence="1" type="ORF">HOLleu_34130</name>
</gene>
<proteinExistence type="predicted"/>
<evidence type="ECO:0000313" key="1">
    <source>
        <dbReference type="EMBL" id="KAJ8026318.1"/>
    </source>
</evidence>
<dbReference type="AlphaFoldDB" id="A0A9Q0YPT2"/>
<keyword evidence="2" id="KW-1185">Reference proteome</keyword>
<dbReference type="Proteomes" id="UP001152320">
    <property type="component" value="Chromosome 17"/>
</dbReference>
<accession>A0A9Q0YPT2</accession>